<dbReference type="FunFam" id="2.10.25.10:FF:000130">
    <property type="entry name" value="Laminin subunit beta 1"/>
    <property type="match status" value="1"/>
</dbReference>
<dbReference type="FunFam" id="2.10.25.10:FF:000065">
    <property type="entry name" value="Laminin subunit beta 1"/>
    <property type="match status" value="1"/>
</dbReference>
<evidence type="ECO:0000256" key="2">
    <source>
        <dbReference type="ARBA" id="ARBA00022525"/>
    </source>
</evidence>
<dbReference type="FunFam" id="2.10.25.10:FF:000084">
    <property type="entry name" value="Laminin subunit alpha 3"/>
    <property type="match status" value="1"/>
</dbReference>
<dbReference type="FunCoup" id="G3RG19">
    <property type="interactions" value="947"/>
</dbReference>
<evidence type="ECO:0000256" key="7">
    <source>
        <dbReference type="ARBA" id="ARBA00022869"/>
    </source>
</evidence>
<dbReference type="GO" id="GO:0034446">
    <property type="term" value="P:substrate adhesion-dependent cell spreading"/>
    <property type="evidence" value="ECO:0000318"/>
    <property type="project" value="GO_Central"/>
</dbReference>
<evidence type="ECO:0000256" key="9">
    <source>
        <dbReference type="ARBA" id="ARBA00023054"/>
    </source>
</evidence>
<keyword evidence="12 13" id="KW-0424">Laminin EGF-like domain</keyword>
<feature type="disulfide bond" evidence="13">
    <location>
        <begin position="1067"/>
        <end position="1076"/>
    </location>
</feature>
<dbReference type="GeneTree" id="ENSGT00940000156060"/>
<dbReference type="GO" id="GO:0009888">
    <property type="term" value="P:tissue development"/>
    <property type="evidence" value="ECO:0000318"/>
    <property type="project" value="GO_Central"/>
</dbReference>
<sequence length="1798" mass="196099">MELTSRERGRGQPLPWELRLGLLLSVLAATLAQAPAPDVPGCSRGSCYPATGDLLVGRADRLTASSTCGLNGPQPYCIVSHLQDEKKCFLCDSRRPFSARDNPHSHRIQNVVTSFAPQRRAAWWQSENGIPAVTIQLDLEAEFHFTHLIMTFKTFRPAAMLVERSADFGRTWHVYRYFSYDCGADFPGVPLAPPRHWDDVVCESRYSEIEPSTEGEVIYRVLDPAIPIPDPYSSRIQNLLKITNLRVNLTRLHTLGDNLLDPRREIREKYYYALYELVVRGNCFCYGHASECAPAPGAPAYAEGMVHGACICKHNTRGLNCEQCQDFYRDLPWHPAEDGHSHACRKCECHGHTHSCHFDMAVYLASGNVSGGVCDGCQHNTAGRHCELCRPFFYRDPTKDLRDPAVCRSCDCDPMGSQDGGRCDSHDDPALGLVSGQCRCKEHVVGTRCQQCRDGFFGLSISDPLGCRRCQCNARGTVPGSTPCDPNSGSCYCKRLVTGRGCDRCLPGHWGLSHDLLGCRPCDCDVGGALDPQCDEGTGQCHCRQHMVGRRCEQVQPGYFRPFLDHLIWEAEDTRGQVLDVVERLVTPGETPSWTGSGFVRLQEGQTLEFLVASVPKAMDYDLLLRLEPQVPEQWAELELIVQHPGPVPAHSLCGHLVPKDDHIQGTLQPHARYLIFPNPVCLEPGISYKLHLKLVRTGGSAQPETPYSGPGLLIDSLVLLPRVLVLEMFSGGDAAALERQAHFERYQCHEEGLVPSKTSPSEACAPLLISLSTLIYNGALPCQCNPQGSLSSECNPHGGQCLCKPGVVGRRCDLCAPGYYGFGPTGCQACQCSHEGAFSSLCEKTSGQCLCRTGAFGLRCDRCQRGQWGFPSCRPCVCNGHADECNTHTGACLGCRDHTGGEHCERCIAGFHGDPRLPYGGQCRPCPCPEGPGSQRHFATSCHRDEYSQQIVCHCWAGYTGLRCEACAPGHFGDPSRPGGRCQLCECSGNTDPMDPDACDPHTGQCLRCLHHTEGPHCAHCKPGFHGQAARQSCHRCTCNLLGTNPQQCPSPDQCHCDPSSGQCPCLPNVQGPSCDRCAPNFWNLTSGHGCQPCACHPSRARGPTCNEFTGQCHCRAGFGGRTCSECQELHWGDPGLQCRACDCDSRGIDTPQCHRFTGHCSCRPGVSGVRCDQCARGFSGIFPACHPCHACFGDWDRVVQDLAARTRRLEQRAQELQQTGVLGAFESSFWHMQEKLGIVQGIVGARNTSAASTAQLVEATEELRREIGEATEHLTQLEAELTDVQDQNFNANHALSGLERDRLALNLTLRQLDQHLDLLKHSNFLGAYDSIRHAHSQSAEAERRANTSALTVPSPVSNSASARHRTEALMDAQKEDFNSKHMANQWALGKLSAHTHTLSLTDINELVCGAPGDAPCATSPCGGAGCRDEDGQPRCGGLSCNGAAATADLALGRARHTQAELQRALAEGGSILSRVAETRRQASEAQQRAQAALDKANASRGQVEQANQELRELIQSVKDFLNQEGADPDSIEMVATRVLELSIPASAEQIQHLAGAIAERVQSLADVDAILARTVGDVRRAEQLLQDARRARSWAEDEKQKAETVQAALEEAQRAQGIAQGAIRGAVADTRDTEQTLYQVQERMAGAEQALSSAGERARQLDALLEALKLKRAGNSLAASTAEETAGSAQGRAQEAEQLLRGPLGDQYQTVKALAERKAQGVLAAQARAEQLRDEARDLLQAAQDKLQRLQELEGTYEENERALESKAAQLDGLEARMRSVLQAINLQVQIYNTCQ</sequence>
<feature type="domain" description="Laminin EGF-like" evidence="17">
    <location>
        <begin position="347"/>
        <end position="409"/>
    </location>
</feature>
<dbReference type="Pfam" id="PF00053">
    <property type="entry name" value="EGF_laminin"/>
    <property type="match status" value="11"/>
</dbReference>
<evidence type="ECO:0000313" key="20">
    <source>
        <dbReference type="Ensembl" id="ENSGGOP00000014556.3"/>
    </source>
</evidence>
<dbReference type="FunFam" id="2.10.25.10:FF:000138">
    <property type="entry name" value="Laminin subunit beta 1"/>
    <property type="match status" value="1"/>
</dbReference>
<feature type="domain" description="Laminin EGF-like" evidence="17">
    <location>
        <begin position="410"/>
        <end position="469"/>
    </location>
</feature>
<feature type="disulfide bond" evidence="13">
    <location>
        <begin position="1097"/>
        <end position="1114"/>
    </location>
</feature>
<dbReference type="GO" id="GO:0072249">
    <property type="term" value="P:metanephric podocyte development"/>
    <property type="evidence" value="ECO:0007669"/>
    <property type="project" value="Ensembl"/>
</dbReference>
<evidence type="ECO:0000256" key="14">
    <source>
        <dbReference type="SAM" id="Coils"/>
    </source>
</evidence>
<feature type="domain" description="Laminin N-terminal" evidence="19">
    <location>
        <begin position="43"/>
        <end position="282"/>
    </location>
</feature>
<dbReference type="GO" id="GO:0072274">
    <property type="term" value="P:metanephric glomerular basement membrane development"/>
    <property type="evidence" value="ECO:0007669"/>
    <property type="project" value="Ensembl"/>
</dbReference>
<dbReference type="PROSITE" id="PS51116">
    <property type="entry name" value="LAMININ_IVB"/>
    <property type="match status" value="1"/>
</dbReference>
<feature type="disulfide bond" evidence="13">
    <location>
        <begin position="1116"/>
        <end position="1125"/>
    </location>
</feature>
<dbReference type="SMART" id="SM00136">
    <property type="entry name" value="LamNT"/>
    <property type="match status" value="1"/>
</dbReference>
<evidence type="ECO:0000256" key="3">
    <source>
        <dbReference type="ARBA" id="ARBA00022530"/>
    </source>
</evidence>
<dbReference type="GO" id="GO:0043083">
    <property type="term" value="C:synaptic cleft"/>
    <property type="evidence" value="ECO:0007669"/>
    <property type="project" value="Ensembl"/>
</dbReference>
<feature type="domain" description="Laminin EGF-like" evidence="17">
    <location>
        <begin position="877"/>
        <end position="926"/>
    </location>
</feature>
<dbReference type="GO" id="GO:0005178">
    <property type="term" value="F:integrin binding"/>
    <property type="evidence" value="ECO:0007669"/>
    <property type="project" value="Ensembl"/>
</dbReference>
<feature type="signal peptide" evidence="16">
    <location>
        <begin position="1"/>
        <end position="32"/>
    </location>
</feature>
<dbReference type="GO" id="GO:0150043">
    <property type="term" value="F:structural constituent of synapse-associated extracellular matrix"/>
    <property type="evidence" value="ECO:0007669"/>
    <property type="project" value="Ensembl"/>
</dbReference>
<comment type="subcellular location">
    <subcellularLocation>
        <location evidence="1">Secreted</location>
        <location evidence="1">Extracellular space</location>
        <location evidence="1">Extracellular matrix</location>
        <location evidence="1">Basement membrane</location>
    </subcellularLocation>
</comment>
<evidence type="ECO:0000259" key="19">
    <source>
        <dbReference type="PROSITE" id="PS51117"/>
    </source>
</evidence>
<dbReference type="Pfam" id="PF23219">
    <property type="entry name" value="LAMB1"/>
    <property type="match status" value="1"/>
</dbReference>
<evidence type="ECO:0000256" key="11">
    <source>
        <dbReference type="ARBA" id="ARBA00023180"/>
    </source>
</evidence>
<dbReference type="PRINTS" id="PR00011">
    <property type="entry name" value="EGFLAMININ"/>
</dbReference>
<keyword evidence="5 16" id="KW-0732">Signal</keyword>
<evidence type="ECO:0000256" key="6">
    <source>
        <dbReference type="ARBA" id="ARBA00022737"/>
    </source>
</evidence>
<dbReference type="Proteomes" id="UP000001519">
    <property type="component" value="Chromosome 3"/>
</dbReference>
<feature type="domain" description="Laminin IV type B" evidence="18">
    <location>
        <begin position="561"/>
        <end position="777"/>
    </location>
</feature>
<feature type="disulfide bond" evidence="13">
    <location>
        <begin position="493"/>
        <end position="502"/>
    </location>
</feature>
<dbReference type="FunFam" id="2.10.25.10:FF:000135">
    <property type="entry name" value="Laminin subunit beta 4"/>
    <property type="match status" value="2"/>
</dbReference>
<dbReference type="eggNOG" id="KOG0994">
    <property type="taxonomic scope" value="Eukaryota"/>
</dbReference>
<feature type="disulfide bond" evidence="13">
    <location>
        <begin position="1145"/>
        <end position="1162"/>
    </location>
</feature>
<feature type="disulfide bond" evidence="13">
    <location>
        <begin position="377"/>
        <end position="386"/>
    </location>
</feature>
<dbReference type="PANTHER" id="PTHR10574:SF36">
    <property type="entry name" value="LAMININ SUBUNIT BETA-2"/>
    <property type="match status" value="1"/>
</dbReference>
<feature type="coiled-coil region" evidence="14">
    <location>
        <begin position="1724"/>
        <end position="1786"/>
    </location>
</feature>
<evidence type="ECO:0000256" key="15">
    <source>
        <dbReference type="SAM" id="MobiDB-lite"/>
    </source>
</evidence>
<keyword evidence="10 13" id="KW-1015">Disulfide bond</keyword>
<dbReference type="Gene3D" id="2.10.25.10">
    <property type="entry name" value="Laminin"/>
    <property type="match status" value="9"/>
</dbReference>
<comment type="caution">
    <text evidence="13">Lacks conserved residue(s) required for the propagation of feature annotation.</text>
</comment>
<gene>
    <name evidence="20" type="primary">LAMB2</name>
</gene>
<evidence type="ECO:0000256" key="1">
    <source>
        <dbReference type="ARBA" id="ARBA00004302"/>
    </source>
</evidence>
<feature type="disulfide bond" evidence="13">
    <location>
        <begin position="505"/>
        <end position="519"/>
    </location>
</feature>
<dbReference type="GO" id="GO:0070831">
    <property type="term" value="P:basement membrane assembly"/>
    <property type="evidence" value="ECO:0000318"/>
    <property type="project" value="GO_Central"/>
</dbReference>
<reference evidence="20" key="3">
    <citation type="submission" date="2025-08" db="UniProtKB">
        <authorList>
            <consortium name="Ensembl"/>
        </authorList>
    </citation>
    <scope>IDENTIFICATION</scope>
</reference>
<dbReference type="GeneID" id="101131073"/>
<dbReference type="Gene3D" id="2.60.120.260">
    <property type="entry name" value="Galactose-binding domain-like"/>
    <property type="match status" value="1"/>
</dbReference>
<feature type="disulfide bond" evidence="13">
    <location>
        <begin position="852"/>
        <end position="861"/>
    </location>
</feature>
<dbReference type="GO" id="GO:0060041">
    <property type="term" value="P:retina development in camera-type eye"/>
    <property type="evidence" value="ECO:0007669"/>
    <property type="project" value="Ensembl"/>
</dbReference>
<dbReference type="FunFam" id="2.10.25.10:FF:000280">
    <property type="entry name" value="Laminin subunit beta 4"/>
    <property type="match status" value="1"/>
</dbReference>
<feature type="coiled-coil region" evidence="14">
    <location>
        <begin position="1477"/>
        <end position="1525"/>
    </location>
</feature>
<feature type="disulfide bond" evidence="13">
    <location>
        <begin position="1095"/>
        <end position="1107"/>
    </location>
</feature>
<feature type="disulfide bond" evidence="13">
    <location>
        <begin position="896"/>
        <end position="905"/>
    </location>
</feature>
<dbReference type="CDD" id="cd22299">
    <property type="entry name" value="cc_LAMB2_C"/>
    <property type="match status" value="1"/>
</dbReference>
<reference evidence="20 21" key="2">
    <citation type="journal article" date="2012" name="Nature">
        <title>Insights into hominid evolution from the gorilla genome sequence.</title>
        <authorList>
            <person name="Scally A."/>
            <person name="Dutheil J.Y."/>
            <person name="Hillier L.W."/>
            <person name="Jordan G.E."/>
            <person name="Goodhead I."/>
            <person name="Herrero J."/>
            <person name="Hobolth A."/>
            <person name="Lappalainen T."/>
            <person name="Mailund T."/>
            <person name="Marques-Bonet T."/>
            <person name="McCarthy S."/>
            <person name="Montgomery S.H."/>
            <person name="Schwalie P.C."/>
            <person name="Tang Y.A."/>
            <person name="Ward M.C."/>
            <person name="Xue Y."/>
            <person name="Yngvadottir B."/>
            <person name="Alkan C."/>
            <person name="Andersen L.N."/>
            <person name="Ayub Q."/>
            <person name="Ball E.V."/>
            <person name="Beal K."/>
            <person name="Bradley B.J."/>
            <person name="Chen Y."/>
            <person name="Clee C.M."/>
            <person name="Fitzgerald S."/>
            <person name="Graves T.A."/>
            <person name="Gu Y."/>
            <person name="Heath P."/>
            <person name="Heger A."/>
            <person name="Karakoc E."/>
            <person name="Kolb-Kokocinski A."/>
            <person name="Laird G.K."/>
            <person name="Lunter G."/>
            <person name="Meader S."/>
            <person name="Mort M."/>
            <person name="Mullikin J.C."/>
            <person name="Munch K."/>
            <person name="O'Connor T.D."/>
            <person name="Phillips A.D."/>
            <person name="Prado-Martinez J."/>
            <person name="Rogers A.S."/>
            <person name="Sajjadian S."/>
            <person name="Schmidt D."/>
            <person name="Shaw K."/>
            <person name="Simpson J.T."/>
            <person name="Stenson P.D."/>
            <person name="Turner D.J."/>
            <person name="Vigilant L."/>
            <person name="Vilella A.J."/>
            <person name="Whitener W."/>
            <person name="Zhu B."/>
            <person name="Cooper D.N."/>
            <person name="de Jong P."/>
            <person name="Dermitzakis E.T."/>
            <person name="Eichler E.E."/>
            <person name="Flicek P."/>
            <person name="Goldman N."/>
            <person name="Mundy N.I."/>
            <person name="Ning Z."/>
            <person name="Odom D.T."/>
            <person name="Ponting C.P."/>
            <person name="Quail M.A."/>
            <person name="Ryder O.A."/>
            <person name="Searle S.M."/>
            <person name="Warren W.C."/>
            <person name="Wilson R.K."/>
            <person name="Schierup M.H."/>
            <person name="Rogers J."/>
            <person name="Tyler-Smith C."/>
            <person name="Durbin R."/>
        </authorList>
    </citation>
    <scope>NUCLEOTIDE SEQUENCE [LARGE SCALE GENOMIC DNA]</scope>
</reference>
<dbReference type="GO" id="GO:0009887">
    <property type="term" value="P:animal organ morphogenesis"/>
    <property type="evidence" value="ECO:0000318"/>
    <property type="project" value="GO_Central"/>
</dbReference>
<dbReference type="Bgee" id="ENSGGOG00000014907">
    <property type="expression patterns" value="Expressed in heart and 5 other cell types or tissues"/>
</dbReference>
<dbReference type="OMA" id="SCRDHTG"/>
<feature type="disulfide bond" evidence="13">
    <location>
        <begin position="440"/>
        <end position="449"/>
    </location>
</feature>
<dbReference type="SMART" id="SM00181">
    <property type="entry name" value="EGF"/>
    <property type="match status" value="9"/>
</dbReference>
<name>G3RG19_GORGO</name>
<dbReference type="Pfam" id="PF24973">
    <property type="entry name" value="EGF_LMN_ATRN"/>
    <property type="match status" value="2"/>
</dbReference>
<feature type="domain" description="Laminin EGF-like" evidence="17">
    <location>
        <begin position="831"/>
        <end position="876"/>
    </location>
</feature>
<dbReference type="FunFam" id="2.60.120.260:FF:000010">
    <property type="entry name" value="Laminin subunit beta 1"/>
    <property type="match status" value="1"/>
</dbReference>
<dbReference type="GO" id="GO:0043256">
    <property type="term" value="C:laminin complex"/>
    <property type="evidence" value="ECO:0000318"/>
    <property type="project" value="GO_Central"/>
</dbReference>
<dbReference type="GO" id="GO:0060019">
    <property type="term" value="P:radial glial cell differentiation"/>
    <property type="evidence" value="ECO:0007669"/>
    <property type="project" value="Ensembl"/>
</dbReference>
<evidence type="ECO:0000256" key="8">
    <source>
        <dbReference type="ARBA" id="ARBA00022889"/>
    </source>
</evidence>
<dbReference type="CTD" id="3913"/>
<dbReference type="GO" id="GO:0007528">
    <property type="term" value="P:neuromuscular junction development"/>
    <property type="evidence" value="ECO:0007669"/>
    <property type="project" value="Ensembl"/>
</dbReference>
<evidence type="ECO:0000256" key="4">
    <source>
        <dbReference type="ARBA" id="ARBA00022553"/>
    </source>
</evidence>
<dbReference type="FunFam" id="2.10.25.10:FF:000145">
    <property type="entry name" value="Laminin subunit beta 1"/>
    <property type="match status" value="1"/>
</dbReference>
<keyword evidence="7" id="KW-0084">Basement membrane</keyword>
<dbReference type="HOGENOM" id="CLU_001560_1_0_1"/>
<dbReference type="SMART" id="SM00180">
    <property type="entry name" value="EGF_Lam"/>
    <property type="match status" value="13"/>
</dbReference>
<dbReference type="FunFam" id="2.170.300.10:FF:000001">
    <property type="entry name" value="Laminin subunit beta-1"/>
    <property type="match status" value="1"/>
</dbReference>
<dbReference type="GO" id="GO:0031594">
    <property type="term" value="C:neuromuscular junction"/>
    <property type="evidence" value="ECO:0007669"/>
    <property type="project" value="Ensembl"/>
</dbReference>
<dbReference type="InterPro" id="IPR013015">
    <property type="entry name" value="Laminin_IV_B"/>
</dbReference>
<dbReference type="Gene3D" id="2.170.300.10">
    <property type="entry name" value="Tie2 ligand-binding domain superfamily"/>
    <property type="match status" value="2"/>
</dbReference>
<dbReference type="KEGG" id="ggo:101131073"/>
<feature type="disulfide bond" evidence="13">
    <location>
        <begin position="833"/>
        <end position="850"/>
    </location>
</feature>
<keyword evidence="8" id="KW-0130">Cell adhesion</keyword>
<dbReference type="RefSeq" id="XP_004034173.4">
    <property type="nucleotide sequence ID" value="XM_004034125.5"/>
</dbReference>
<organism evidence="20 21">
    <name type="scientific">Gorilla gorilla gorilla</name>
    <name type="common">Western lowland gorilla</name>
    <dbReference type="NCBI Taxonomy" id="9595"/>
    <lineage>
        <taxon>Eukaryota</taxon>
        <taxon>Metazoa</taxon>
        <taxon>Chordata</taxon>
        <taxon>Craniata</taxon>
        <taxon>Vertebrata</taxon>
        <taxon>Euteleostomi</taxon>
        <taxon>Mammalia</taxon>
        <taxon>Eutheria</taxon>
        <taxon>Euarchontoglires</taxon>
        <taxon>Primates</taxon>
        <taxon>Haplorrhini</taxon>
        <taxon>Catarrhini</taxon>
        <taxon>Hominidae</taxon>
        <taxon>Gorilla</taxon>
    </lineage>
</organism>
<dbReference type="PROSITE" id="PS50027">
    <property type="entry name" value="EGF_LAM_2"/>
    <property type="match status" value="11"/>
</dbReference>
<reference evidence="21" key="1">
    <citation type="submission" date="2011-05" db="EMBL/GenBank/DDBJ databases">
        <title>Insights into the evolution of the great apes provided by the gorilla genome.</title>
        <authorList>
            <person name="Scally A."/>
        </authorList>
    </citation>
    <scope>NUCLEOTIDE SEQUENCE [LARGE SCALE GENOMIC DNA]</scope>
</reference>
<dbReference type="FunFam" id="2.10.25.10:FF:000011">
    <property type="entry name" value="Cadherin EGF LAG seven-pass G-type receptor"/>
    <property type="match status" value="1"/>
</dbReference>
<keyword evidence="3" id="KW-0272">Extracellular matrix</keyword>
<dbReference type="InterPro" id="IPR008211">
    <property type="entry name" value="Laminin_N"/>
</dbReference>
<dbReference type="SUPFAM" id="SSF57196">
    <property type="entry name" value="EGF/Laminin"/>
    <property type="match status" value="13"/>
</dbReference>
<evidence type="ECO:0000256" key="16">
    <source>
        <dbReference type="SAM" id="SignalP"/>
    </source>
</evidence>
<dbReference type="InterPro" id="IPR002049">
    <property type="entry name" value="LE_dom"/>
</dbReference>
<dbReference type="InterPro" id="IPR000742">
    <property type="entry name" value="EGF"/>
</dbReference>
<feature type="domain" description="Laminin EGF-like" evidence="17">
    <location>
        <begin position="986"/>
        <end position="1037"/>
    </location>
</feature>
<dbReference type="InterPro" id="IPR056863">
    <property type="entry name" value="LMN_ATRN_NET-like_EGF"/>
</dbReference>
<dbReference type="Pfam" id="PF00055">
    <property type="entry name" value="Laminin_N"/>
    <property type="match status" value="1"/>
</dbReference>
<evidence type="ECO:0000259" key="18">
    <source>
        <dbReference type="PROSITE" id="PS51116"/>
    </source>
</evidence>
<keyword evidence="21" id="KW-1185">Reference proteome</keyword>
<dbReference type="GO" id="GO:0007601">
    <property type="term" value="P:visual perception"/>
    <property type="evidence" value="ECO:0007669"/>
    <property type="project" value="Ensembl"/>
</dbReference>
<dbReference type="GO" id="GO:0005608">
    <property type="term" value="C:laminin-3 complex"/>
    <property type="evidence" value="ECO:0007669"/>
    <property type="project" value="Ensembl"/>
</dbReference>
<feature type="chain" id="PRO_5035244577" evidence="16">
    <location>
        <begin position="33"/>
        <end position="1798"/>
    </location>
</feature>
<dbReference type="GO" id="GO:0014044">
    <property type="term" value="P:Schwann cell development"/>
    <property type="evidence" value="ECO:0007669"/>
    <property type="project" value="Ensembl"/>
</dbReference>
<feature type="domain" description="Laminin EGF-like" evidence="17">
    <location>
        <begin position="1143"/>
        <end position="1189"/>
    </location>
</feature>
<evidence type="ECO:0000256" key="5">
    <source>
        <dbReference type="ARBA" id="ARBA00022729"/>
    </source>
</evidence>
<keyword evidence="11" id="KW-0325">Glycoprotein</keyword>
<dbReference type="FunFam" id="2.10.25.10:FF:000209">
    <property type="entry name" value="Laminin subunit alpha 5"/>
    <property type="match status" value="1"/>
</dbReference>
<evidence type="ECO:0000313" key="21">
    <source>
        <dbReference type="Proteomes" id="UP000001519"/>
    </source>
</evidence>
<dbReference type="InterPro" id="IPR050440">
    <property type="entry name" value="Laminin/Netrin_ECM"/>
</dbReference>
<keyword evidence="4" id="KW-0597">Phosphoprotein</keyword>
<feature type="disulfide bond" evidence="13">
    <location>
        <begin position="783"/>
        <end position="795"/>
    </location>
</feature>
<keyword evidence="2" id="KW-0964">Secreted</keyword>
<feature type="disulfide bond" evidence="13">
    <location>
        <begin position="831"/>
        <end position="843"/>
    </location>
</feature>
<feature type="domain" description="Laminin EGF-like" evidence="17">
    <location>
        <begin position="470"/>
        <end position="521"/>
    </location>
</feature>
<dbReference type="CDD" id="cd00055">
    <property type="entry name" value="EGF_Lam"/>
    <property type="match status" value="13"/>
</dbReference>
<evidence type="ECO:0000256" key="12">
    <source>
        <dbReference type="ARBA" id="ARBA00023292"/>
    </source>
</evidence>
<dbReference type="InterPro" id="IPR056558">
    <property type="entry name" value="LAMB1-4_helical"/>
</dbReference>
<proteinExistence type="predicted"/>
<keyword evidence="6" id="KW-0677">Repeat</keyword>
<feature type="disulfide bond" evidence="13">
    <location>
        <begin position="804"/>
        <end position="813"/>
    </location>
</feature>
<protein>
    <submittedName>
        <fullName evidence="20">Laminin subunit beta 2</fullName>
    </submittedName>
</protein>
<dbReference type="GO" id="GO:0007411">
    <property type="term" value="P:axon guidance"/>
    <property type="evidence" value="ECO:0000318"/>
    <property type="project" value="GO_Central"/>
</dbReference>
<dbReference type="FunFam" id="2.10.25.10:FF:000101">
    <property type="entry name" value="Laminin subunit beta 1"/>
    <property type="match status" value="1"/>
</dbReference>
<feature type="coiled-coil region" evidence="14">
    <location>
        <begin position="1573"/>
        <end position="1617"/>
    </location>
</feature>
<reference evidence="20" key="4">
    <citation type="submission" date="2025-09" db="UniProtKB">
        <authorList>
            <consortium name="Ensembl"/>
        </authorList>
    </citation>
    <scope>IDENTIFICATION</scope>
</reference>
<dbReference type="EMBL" id="CABD030021254">
    <property type="status" value="NOT_ANNOTATED_CDS"/>
    <property type="molecule type" value="Genomic_DNA"/>
</dbReference>
<dbReference type="GO" id="GO:0016477">
    <property type="term" value="P:cell migration"/>
    <property type="evidence" value="ECO:0000318"/>
    <property type="project" value="GO_Central"/>
</dbReference>
<dbReference type="GO" id="GO:0014002">
    <property type="term" value="P:astrocyte development"/>
    <property type="evidence" value="ECO:0007669"/>
    <property type="project" value="Ensembl"/>
</dbReference>
<evidence type="ECO:0000256" key="10">
    <source>
        <dbReference type="ARBA" id="ARBA00023157"/>
    </source>
</evidence>
<feature type="disulfide bond" evidence="13">
    <location>
        <begin position="1164"/>
        <end position="1173"/>
    </location>
</feature>
<feature type="compositionally biased region" description="Polar residues" evidence="15">
    <location>
        <begin position="1348"/>
        <end position="1363"/>
    </location>
</feature>
<feature type="region of interest" description="Disordered" evidence="15">
    <location>
        <begin position="1338"/>
        <end position="1365"/>
    </location>
</feature>
<keyword evidence="9 14" id="KW-0175">Coiled coil</keyword>
<feature type="domain" description="Laminin EGF-like" evidence="17">
    <location>
        <begin position="283"/>
        <end position="346"/>
    </location>
</feature>
<dbReference type="PANTHER" id="PTHR10574">
    <property type="entry name" value="NETRIN/LAMININ-RELATED"/>
    <property type="match status" value="1"/>
</dbReference>
<feature type="coiled-coil region" evidence="14">
    <location>
        <begin position="1262"/>
        <end position="1296"/>
    </location>
</feature>
<feature type="disulfide bond" evidence="13">
    <location>
        <begin position="1010"/>
        <end position="1019"/>
    </location>
</feature>
<evidence type="ECO:0000256" key="13">
    <source>
        <dbReference type="PROSITE-ProRule" id="PRU00460"/>
    </source>
</evidence>
<feature type="disulfide bond" evidence="13">
    <location>
        <begin position="312"/>
        <end position="321"/>
    </location>
</feature>
<feature type="disulfide bond" evidence="13">
    <location>
        <begin position="785"/>
        <end position="802"/>
    </location>
</feature>
<feature type="disulfide bond" evidence="13">
    <location>
        <begin position="1143"/>
        <end position="1155"/>
    </location>
</feature>
<dbReference type="Pfam" id="PF21199">
    <property type="entry name" value="LAMININ_IV_B"/>
    <property type="match status" value="1"/>
</dbReference>
<feature type="domain" description="Laminin EGF-like" evidence="17">
    <location>
        <begin position="1095"/>
        <end position="1142"/>
    </location>
</feature>
<feature type="domain" description="Laminin EGF-like" evidence="17">
    <location>
        <begin position="783"/>
        <end position="830"/>
    </location>
</feature>
<accession>G3RG19</accession>
<dbReference type="InParanoid" id="G3RG19"/>
<dbReference type="STRING" id="9593.ENSGGOP00000014556"/>
<dbReference type="FunFam" id="2.170.300.10:FF:000004">
    <property type="entry name" value="Laminin subunit beta 1"/>
    <property type="match status" value="1"/>
</dbReference>
<dbReference type="PROSITE" id="PS51117">
    <property type="entry name" value="LAMININ_NTER"/>
    <property type="match status" value="1"/>
</dbReference>
<feature type="domain" description="Laminin EGF-like" evidence="17">
    <location>
        <begin position="1038"/>
        <end position="1094"/>
    </location>
</feature>
<dbReference type="GO" id="GO:0048677">
    <property type="term" value="P:axon extension involved in regeneration"/>
    <property type="evidence" value="ECO:0007669"/>
    <property type="project" value="Ensembl"/>
</dbReference>
<dbReference type="PROSITE" id="PS01248">
    <property type="entry name" value="EGF_LAM_1"/>
    <property type="match status" value="5"/>
</dbReference>
<evidence type="ECO:0000259" key="17">
    <source>
        <dbReference type="PROSITE" id="PS50027"/>
    </source>
</evidence>
<dbReference type="Ensembl" id="ENSGGOT00000014969.3">
    <property type="protein sequence ID" value="ENSGGOP00000014556.3"/>
    <property type="gene ID" value="ENSGGOG00000014907.3"/>
</dbReference>